<proteinExistence type="predicted"/>
<evidence type="ECO:0000313" key="3">
    <source>
        <dbReference type="Proteomes" id="UP000046392"/>
    </source>
</evidence>
<name>A0A0N5BQ61_STREA</name>
<organism evidence="3 4">
    <name type="scientific">Strongyloides papillosus</name>
    <name type="common">Intestinal threadworm</name>
    <dbReference type="NCBI Taxonomy" id="174720"/>
    <lineage>
        <taxon>Eukaryota</taxon>
        <taxon>Metazoa</taxon>
        <taxon>Ecdysozoa</taxon>
        <taxon>Nematoda</taxon>
        <taxon>Chromadorea</taxon>
        <taxon>Rhabditida</taxon>
        <taxon>Tylenchina</taxon>
        <taxon>Panagrolaimomorpha</taxon>
        <taxon>Strongyloidoidea</taxon>
        <taxon>Strongyloididae</taxon>
        <taxon>Strongyloides</taxon>
    </lineage>
</organism>
<keyword evidence="1" id="KW-0732">Signal</keyword>
<evidence type="ECO:0000256" key="1">
    <source>
        <dbReference type="SAM" id="SignalP"/>
    </source>
</evidence>
<dbReference type="WBParaSite" id="SPAL_0000803100.1">
    <property type="protein sequence ID" value="SPAL_0000803100.1"/>
    <property type="gene ID" value="SPAL_0000803100"/>
</dbReference>
<feature type="domain" description="DOMON" evidence="2">
    <location>
        <begin position="30"/>
        <end position="150"/>
    </location>
</feature>
<dbReference type="AlphaFoldDB" id="A0A0N5BQ61"/>
<sequence length="178" mass="19958">MNVFILAKAIFVITMAKLLTCELCELKDKQGYKIQFGKDNNGTIHFVLSLSKLPPNSNSWYAIGFGRSMLGGLDVIMIRILNGRVMVTDEFVNGYTNPIPDVQQDVTVSKTNYVDGTLTVRFSRPSIPTDKISDIPLRNCFNWNFVMNPGTVYDIRGSISKHPGRPYSTQVCLDQCLI</sequence>
<evidence type="ECO:0000313" key="4">
    <source>
        <dbReference type="WBParaSite" id="SPAL_0000803100.1"/>
    </source>
</evidence>
<protein>
    <submittedName>
        <fullName evidence="4">DOMON domain-containing protein</fullName>
    </submittedName>
</protein>
<dbReference type="PANTHER" id="PTHR36516">
    <property type="entry name" value="PROTEIN CBG04168-RELATED"/>
    <property type="match status" value="1"/>
</dbReference>
<dbReference type="InterPro" id="IPR005018">
    <property type="entry name" value="DOMON_domain"/>
</dbReference>
<evidence type="ECO:0000259" key="2">
    <source>
        <dbReference type="PROSITE" id="PS50836"/>
    </source>
</evidence>
<dbReference type="InterPro" id="IPR045266">
    <property type="entry name" value="DOH_DOMON"/>
</dbReference>
<dbReference type="SUPFAM" id="SSF49344">
    <property type="entry name" value="CBD9-like"/>
    <property type="match status" value="1"/>
</dbReference>
<dbReference type="PROSITE" id="PS50836">
    <property type="entry name" value="DOMON"/>
    <property type="match status" value="1"/>
</dbReference>
<dbReference type="CDD" id="cd09631">
    <property type="entry name" value="DOMON_DOH"/>
    <property type="match status" value="1"/>
</dbReference>
<dbReference type="SMART" id="SM00664">
    <property type="entry name" value="DoH"/>
    <property type="match status" value="1"/>
</dbReference>
<feature type="signal peptide" evidence="1">
    <location>
        <begin position="1"/>
        <end position="21"/>
    </location>
</feature>
<accession>A0A0N5BQ61</accession>
<dbReference type="Pfam" id="PF03351">
    <property type="entry name" value="DOMON"/>
    <property type="match status" value="1"/>
</dbReference>
<dbReference type="PANTHER" id="PTHR36516:SF6">
    <property type="entry name" value="DOMON DOMAIN-CONTAINING PROTEIN"/>
    <property type="match status" value="1"/>
</dbReference>
<keyword evidence="3" id="KW-1185">Reference proteome</keyword>
<reference evidence="4" key="1">
    <citation type="submission" date="2017-02" db="UniProtKB">
        <authorList>
            <consortium name="WormBaseParasite"/>
        </authorList>
    </citation>
    <scope>IDENTIFICATION</scope>
</reference>
<dbReference type="Gene3D" id="2.60.40.1210">
    <property type="entry name" value="Cellobiose dehydrogenase, cytochrome domain"/>
    <property type="match status" value="1"/>
</dbReference>
<feature type="chain" id="PRO_5005894768" evidence="1">
    <location>
        <begin position="22"/>
        <end position="178"/>
    </location>
</feature>
<dbReference type="Proteomes" id="UP000046392">
    <property type="component" value="Unplaced"/>
</dbReference>